<dbReference type="PANTHER" id="PTHR43302:SF6">
    <property type="entry name" value="ARSENICAL PUMP MEMBRANE PROTEIN-RELATED"/>
    <property type="match status" value="1"/>
</dbReference>
<dbReference type="AlphaFoldDB" id="A0A0V8HDE0"/>
<evidence type="ECO:0000256" key="1">
    <source>
        <dbReference type="ARBA" id="ARBA00004651"/>
    </source>
</evidence>
<name>A0A0V8HDE0_9BACI</name>
<keyword evidence="3" id="KW-1003">Cell membrane</keyword>
<keyword evidence="4 8" id="KW-0812">Transmembrane</keyword>
<feature type="transmembrane region" description="Helical" evidence="8">
    <location>
        <begin position="423"/>
        <end position="446"/>
    </location>
</feature>
<feature type="transmembrane region" description="Helical" evidence="8">
    <location>
        <begin position="30"/>
        <end position="48"/>
    </location>
</feature>
<evidence type="ECO:0000256" key="6">
    <source>
        <dbReference type="ARBA" id="ARBA00022989"/>
    </source>
</evidence>
<comment type="subcellular location">
    <subcellularLocation>
        <location evidence="1">Cell membrane</location>
        <topology evidence="1">Multi-pass membrane protein</topology>
    </subcellularLocation>
</comment>
<dbReference type="CDD" id="cd01118">
    <property type="entry name" value="ArsB_permease"/>
    <property type="match status" value="1"/>
</dbReference>
<organism evidence="9 10">
    <name type="scientific">[Bacillus] enclensis</name>
    <dbReference type="NCBI Taxonomy" id="1402860"/>
    <lineage>
        <taxon>Bacteria</taxon>
        <taxon>Bacillati</taxon>
        <taxon>Bacillota</taxon>
        <taxon>Bacilli</taxon>
        <taxon>Bacillales</taxon>
        <taxon>Bacillaceae</taxon>
        <taxon>Rossellomorea</taxon>
    </lineage>
</organism>
<evidence type="ECO:0000256" key="7">
    <source>
        <dbReference type="ARBA" id="ARBA00023136"/>
    </source>
</evidence>
<feature type="transmembrane region" description="Helical" evidence="8">
    <location>
        <begin position="99"/>
        <end position="114"/>
    </location>
</feature>
<accession>A0A0V8HDE0</accession>
<evidence type="ECO:0000313" key="9">
    <source>
        <dbReference type="EMBL" id="SCC25153.1"/>
    </source>
</evidence>
<gene>
    <name evidence="9" type="ORF">GA0061094_3468</name>
</gene>
<keyword evidence="6 8" id="KW-1133">Transmembrane helix</keyword>
<dbReference type="Proteomes" id="UP000181997">
    <property type="component" value="Unassembled WGS sequence"/>
</dbReference>
<feature type="transmembrane region" description="Helical" evidence="8">
    <location>
        <begin position="6"/>
        <end position="23"/>
    </location>
</feature>
<dbReference type="InterPro" id="IPR000802">
    <property type="entry name" value="Arsenical_pump_ArsB"/>
</dbReference>
<sequence length="450" mass="49579">MYDSTFMLMVLIFSVTIIVMLWRPFNVNETVPTTIGAALVLLIGIVPLSDVLNIFSIVSGASLTIISTIMMSVVLESIGFFKIVAANIVNRSRGSGRRLYLYVILLCFMMTMFFNNDGSILITTPIIIHITSLLKLKNHQKIPYLLSGALIATAASAPIAVSNISNLIALKIVGLSLQDYIEMMFVPSMIGIFVIAILLFVYFKKDIPNKILEVSVKWKTQAQKYSYTHPLSSSGNEKEVDWGLIKACLAIVVLTRAAFFALTPFGIPLEVIGLTGAAILILVRWFRTQTGIVDIFKKTPWHILLFAFNMYVLVYGLKNVGLNDFIVAQFKDLIVGQPLNASLIMGLFLTAASNLFNNLPAVMIGTLSITEMGLDPHTLQIAYLANVIGSDIGALLTPVGTLATLIWMYILKTNGVSISWARYLRVTIVVVPIGLIVSLLSLYLWVELLF</sequence>
<dbReference type="OrthoDB" id="9774335at2"/>
<dbReference type="RefSeq" id="WP_058299430.1">
    <property type="nucleotide sequence ID" value="NZ_FMAU01000004.1"/>
</dbReference>
<feature type="transmembrane region" description="Helical" evidence="8">
    <location>
        <begin position="392"/>
        <end position="411"/>
    </location>
</feature>
<feature type="transmembrane region" description="Helical" evidence="8">
    <location>
        <begin position="120"/>
        <end position="136"/>
    </location>
</feature>
<keyword evidence="7 8" id="KW-0472">Membrane</keyword>
<dbReference type="Pfam" id="PF02040">
    <property type="entry name" value="ArsB"/>
    <property type="match status" value="1"/>
</dbReference>
<feature type="transmembrane region" description="Helical" evidence="8">
    <location>
        <begin position="143"/>
        <end position="164"/>
    </location>
</feature>
<keyword evidence="10" id="KW-1185">Reference proteome</keyword>
<dbReference type="GO" id="GO:0046685">
    <property type="term" value="P:response to arsenic-containing substance"/>
    <property type="evidence" value="ECO:0007669"/>
    <property type="project" value="UniProtKB-KW"/>
</dbReference>
<feature type="transmembrane region" description="Helical" evidence="8">
    <location>
        <begin position="184"/>
        <end position="203"/>
    </location>
</feature>
<evidence type="ECO:0000313" key="10">
    <source>
        <dbReference type="Proteomes" id="UP000181997"/>
    </source>
</evidence>
<evidence type="ECO:0000256" key="5">
    <source>
        <dbReference type="ARBA" id="ARBA00022849"/>
    </source>
</evidence>
<feature type="transmembrane region" description="Helical" evidence="8">
    <location>
        <begin position="267"/>
        <end position="287"/>
    </location>
</feature>
<evidence type="ECO:0000256" key="4">
    <source>
        <dbReference type="ARBA" id="ARBA00022692"/>
    </source>
</evidence>
<keyword evidence="5" id="KW-0059">Arsenical resistance</keyword>
<feature type="transmembrane region" description="Helical" evidence="8">
    <location>
        <begin position="299"/>
        <end position="317"/>
    </location>
</feature>
<feature type="transmembrane region" description="Helical" evidence="8">
    <location>
        <begin position="54"/>
        <end position="78"/>
    </location>
</feature>
<evidence type="ECO:0000256" key="3">
    <source>
        <dbReference type="ARBA" id="ARBA00022475"/>
    </source>
</evidence>
<reference evidence="10" key="1">
    <citation type="submission" date="2016-08" db="EMBL/GenBank/DDBJ databases">
        <authorList>
            <person name="Varghese N."/>
            <person name="Submissions Spin"/>
        </authorList>
    </citation>
    <scope>NUCLEOTIDE SEQUENCE [LARGE SCALE GENOMIC DNA]</scope>
    <source>
        <strain evidence="10">SGD-1123</strain>
    </source>
</reference>
<comment type="similarity">
    <text evidence="2">Belongs to the ArsB family.</text>
</comment>
<dbReference type="PANTHER" id="PTHR43302">
    <property type="entry name" value="TRANSPORTER ARSB-RELATED"/>
    <property type="match status" value="1"/>
</dbReference>
<dbReference type="GO" id="GO:0015105">
    <property type="term" value="F:arsenite transmembrane transporter activity"/>
    <property type="evidence" value="ECO:0007669"/>
    <property type="project" value="InterPro"/>
</dbReference>
<dbReference type="GO" id="GO:0005886">
    <property type="term" value="C:plasma membrane"/>
    <property type="evidence" value="ECO:0007669"/>
    <property type="project" value="UniProtKB-SubCell"/>
</dbReference>
<dbReference type="PRINTS" id="PR00758">
    <property type="entry name" value="ARSENICPUMP"/>
</dbReference>
<proteinExistence type="inferred from homology"/>
<evidence type="ECO:0000256" key="8">
    <source>
        <dbReference type="SAM" id="Phobius"/>
    </source>
</evidence>
<dbReference type="EMBL" id="FMAU01000004">
    <property type="protein sequence ID" value="SCC25153.1"/>
    <property type="molecule type" value="Genomic_DNA"/>
</dbReference>
<evidence type="ECO:0000256" key="2">
    <source>
        <dbReference type="ARBA" id="ARBA00006433"/>
    </source>
</evidence>
<protein>
    <submittedName>
        <fullName evidence="9">Arsenical pump membrane protein</fullName>
    </submittedName>
</protein>